<organism evidence="10 11">
    <name type="scientific">Nocardioides donggukensis</name>
    <dbReference type="NCBI Taxonomy" id="2774019"/>
    <lineage>
        <taxon>Bacteria</taxon>
        <taxon>Bacillati</taxon>
        <taxon>Actinomycetota</taxon>
        <taxon>Actinomycetes</taxon>
        <taxon>Propionibacteriales</taxon>
        <taxon>Nocardioidaceae</taxon>
        <taxon>Nocardioides</taxon>
    </lineage>
</organism>
<comment type="caution">
    <text evidence="10">The sequence shown here is derived from an EMBL/GenBank/DDBJ whole genome shotgun (WGS) entry which is preliminary data.</text>
</comment>
<feature type="transmembrane region" description="Helical" evidence="9">
    <location>
        <begin position="140"/>
        <end position="167"/>
    </location>
</feature>
<keyword evidence="2" id="KW-0813">Transport</keyword>
<keyword evidence="11" id="KW-1185">Reference proteome</keyword>
<comment type="subcellular location">
    <subcellularLocation>
        <location evidence="1">Cell inner membrane</location>
        <topology evidence="1">Multi-pass membrane protein</topology>
    </subcellularLocation>
</comment>
<dbReference type="Pfam" id="PF04143">
    <property type="entry name" value="Sulf_transp"/>
    <property type="match status" value="1"/>
</dbReference>
<dbReference type="EMBL" id="JACYXZ010000002">
    <property type="protein sequence ID" value="MBD8869331.1"/>
    <property type="molecule type" value="Genomic_DNA"/>
</dbReference>
<evidence type="ECO:0000313" key="11">
    <source>
        <dbReference type="Proteomes" id="UP000616839"/>
    </source>
</evidence>
<evidence type="ECO:0000256" key="8">
    <source>
        <dbReference type="ARBA" id="ARBA00035655"/>
    </source>
</evidence>
<dbReference type="AlphaFoldDB" id="A0A927K3W4"/>
<dbReference type="GO" id="GO:0005886">
    <property type="term" value="C:plasma membrane"/>
    <property type="evidence" value="ECO:0007669"/>
    <property type="project" value="UniProtKB-SubCell"/>
</dbReference>
<feature type="transmembrane region" description="Helical" evidence="9">
    <location>
        <begin position="72"/>
        <end position="92"/>
    </location>
</feature>
<keyword evidence="7 9" id="KW-0472">Membrane</keyword>
<feature type="transmembrane region" description="Helical" evidence="9">
    <location>
        <begin position="99"/>
        <end position="120"/>
    </location>
</feature>
<name>A0A927K3W4_9ACTN</name>
<protein>
    <submittedName>
        <fullName evidence="10">YeeE/YedE family protein</fullName>
    </submittedName>
</protein>
<evidence type="ECO:0000256" key="7">
    <source>
        <dbReference type="ARBA" id="ARBA00023136"/>
    </source>
</evidence>
<keyword evidence="6 9" id="KW-1133">Transmembrane helix</keyword>
<feature type="transmembrane region" description="Helical" evidence="9">
    <location>
        <begin position="257"/>
        <end position="278"/>
    </location>
</feature>
<dbReference type="PANTHER" id="PTHR30574:SF1">
    <property type="entry name" value="SULPHUR TRANSPORT DOMAIN-CONTAINING PROTEIN"/>
    <property type="match status" value="1"/>
</dbReference>
<keyword evidence="5 9" id="KW-0812">Transmembrane</keyword>
<evidence type="ECO:0000256" key="3">
    <source>
        <dbReference type="ARBA" id="ARBA00022475"/>
    </source>
</evidence>
<evidence type="ECO:0000256" key="5">
    <source>
        <dbReference type="ARBA" id="ARBA00022692"/>
    </source>
</evidence>
<evidence type="ECO:0000256" key="2">
    <source>
        <dbReference type="ARBA" id="ARBA00022448"/>
    </source>
</evidence>
<evidence type="ECO:0000256" key="9">
    <source>
        <dbReference type="SAM" id="Phobius"/>
    </source>
</evidence>
<dbReference type="RefSeq" id="WP_192141954.1">
    <property type="nucleotide sequence ID" value="NZ_JACYXZ010000002.1"/>
</dbReference>
<sequence length="329" mass="33555">MLEMIATGALAGALMGFVLQRSDLCFHSMFAGAWQGRTRLLRGWLLGVSLASVGLSLVYLTEWSSGLNTGLAFRPVQNVVGGVIIGVGMVVARSCVSGLFYKLGAGMLGAAVGITAWVLGELAATNVSLDGPTVLAGGEAGTLPAVLGLPRLLVALVLLGGVVALLWGRRGVRGAGSDRSRAWSWPRIGVGLGVVTVAGWLLAGLGGSSFGPSTVGAANSVQAGRVNWWLVAFLFGIVLGAHLSARQSGRWRPRGENPVRFLQLAAGGFLLGAGGWIAGGCNLGHGVSGVAQLNVSSFVVVAAMALGVLAAGRARSKASRPAWLPTPTR</sequence>
<dbReference type="Proteomes" id="UP000616839">
    <property type="component" value="Unassembled WGS sequence"/>
</dbReference>
<feature type="transmembrane region" description="Helical" evidence="9">
    <location>
        <begin position="188"/>
        <end position="206"/>
    </location>
</feature>
<gene>
    <name evidence="10" type="ORF">IE331_06820</name>
</gene>
<feature type="transmembrane region" description="Helical" evidence="9">
    <location>
        <begin position="226"/>
        <end position="245"/>
    </location>
</feature>
<feature type="transmembrane region" description="Helical" evidence="9">
    <location>
        <begin position="43"/>
        <end position="60"/>
    </location>
</feature>
<feature type="transmembrane region" description="Helical" evidence="9">
    <location>
        <begin position="290"/>
        <end position="311"/>
    </location>
</feature>
<dbReference type="InterPro" id="IPR007272">
    <property type="entry name" value="Sulf_transp_TsuA/YedE"/>
</dbReference>
<evidence type="ECO:0000256" key="6">
    <source>
        <dbReference type="ARBA" id="ARBA00022989"/>
    </source>
</evidence>
<accession>A0A927K3W4</accession>
<evidence type="ECO:0000313" key="10">
    <source>
        <dbReference type="EMBL" id="MBD8869331.1"/>
    </source>
</evidence>
<reference evidence="10" key="1">
    <citation type="submission" date="2020-09" db="EMBL/GenBank/DDBJ databases">
        <title>Nocardioides sp. strain MJB4 16S ribosomal RNA gene Genome sequencing and assembly.</title>
        <authorList>
            <person name="Kim I."/>
        </authorList>
    </citation>
    <scope>NUCLEOTIDE SEQUENCE</scope>
    <source>
        <strain evidence="10">MJB4</strain>
    </source>
</reference>
<comment type="similarity">
    <text evidence="8">Belongs to the TsuA/YedE (TC 9.B.102) family.</text>
</comment>
<evidence type="ECO:0000256" key="1">
    <source>
        <dbReference type="ARBA" id="ARBA00004429"/>
    </source>
</evidence>
<dbReference type="PANTHER" id="PTHR30574">
    <property type="entry name" value="INNER MEMBRANE PROTEIN YEDE"/>
    <property type="match status" value="1"/>
</dbReference>
<keyword evidence="3" id="KW-1003">Cell membrane</keyword>
<proteinExistence type="inferred from homology"/>
<keyword evidence="4" id="KW-0997">Cell inner membrane</keyword>
<evidence type="ECO:0000256" key="4">
    <source>
        <dbReference type="ARBA" id="ARBA00022519"/>
    </source>
</evidence>